<evidence type="ECO:0000313" key="10">
    <source>
        <dbReference type="Proteomes" id="UP000754563"/>
    </source>
</evidence>
<evidence type="ECO:0000256" key="6">
    <source>
        <dbReference type="ARBA" id="ARBA00023204"/>
    </source>
</evidence>
<protein>
    <recommendedName>
        <fullName evidence="7">Recombination protein RecR</fullName>
    </recommendedName>
</protein>
<evidence type="ECO:0000256" key="5">
    <source>
        <dbReference type="ARBA" id="ARBA00023172"/>
    </source>
</evidence>
<dbReference type="GO" id="GO:0006281">
    <property type="term" value="P:DNA repair"/>
    <property type="evidence" value="ECO:0007669"/>
    <property type="project" value="UniProtKB-UniRule"/>
</dbReference>
<dbReference type="InterPro" id="IPR015967">
    <property type="entry name" value="Rcmb_RecR_Znf"/>
</dbReference>
<feature type="domain" description="Toprim" evidence="8">
    <location>
        <begin position="81"/>
        <end position="185"/>
    </location>
</feature>
<dbReference type="AlphaFoldDB" id="A0A955L9X7"/>
<reference evidence="9" key="2">
    <citation type="journal article" date="2021" name="Microbiome">
        <title>Successional dynamics and alternative stable states in a saline activated sludge microbial community over 9 years.</title>
        <authorList>
            <person name="Wang Y."/>
            <person name="Ye J."/>
            <person name="Ju F."/>
            <person name="Liu L."/>
            <person name="Boyd J.A."/>
            <person name="Deng Y."/>
            <person name="Parks D.H."/>
            <person name="Jiang X."/>
            <person name="Yin X."/>
            <person name="Woodcroft B.J."/>
            <person name="Tyson G.W."/>
            <person name="Hugenholtz P."/>
            <person name="Polz M.F."/>
            <person name="Zhang T."/>
        </authorList>
    </citation>
    <scope>NUCLEOTIDE SEQUENCE</scope>
    <source>
        <strain evidence="9">HKST-UBA11</strain>
    </source>
</reference>
<reference evidence="9" key="1">
    <citation type="submission" date="2020-04" db="EMBL/GenBank/DDBJ databases">
        <authorList>
            <person name="Zhang T."/>
        </authorList>
    </citation>
    <scope>NUCLEOTIDE SEQUENCE</scope>
    <source>
        <strain evidence="9">HKST-UBA11</strain>
    </source>
</reference>
<dbReference type="InterPro" id="IPR006171">
    <property type="entry name" value="TOPRIM_dom"/>
</dbReference>
<dbReference type="Gene3D" id="1.10.8.420">
    <property type="entry name" value="RecR Domain 1"/>
    <property type="match status" value="1"/>
</dbReference>
<dbReference type="SMART" id="SM00493">
    <property type="entry name" value="TOPRIM"/>
    <property type="match status" value="1"/>
</dbReference>
<evidence type="ECO:0000259" key="8">
    <source>
        <dbReference type="PROSITE" id="PS50880"/>
    </source>
</evidence>
<sequence>MNLLPKDLEKLLEQFQKLPGIGPKSAARLAYSFLEKADSDKAAFIEVIKGASDRISRCTQCCNYSESSLCKVCDSSERQDTQILVVEEPMDAYTFESTGTYEGMYHILGGLISPVNGVGPNEISVDQLIKRIKKITGEGREVEIILGITLTLEGEATASHIVELIRVLPEVGGLCNFTTLARGLPSGADLDYADTRTLQNAFNGRSQY</sequence>
<evidence type="ECO:0000256" key="3">
    <source>
        <dbReference type="ARBA" id="ARBA00022771"/>
    </source>
</evidence>
<dbReference type="InterPro" id="IPR000093">
    <property type="entry name" value="DNA_Rcmb_RecR"/>
</dbReference>
<dbReference type="GO" id="GO:0003677">
    <property type="term" value="F:DNA binding"/>
    <property type="evidence" value="ECO:0007669"/>
    <property type="project" value="UniProtKB-UniRule"/>
</dbReference>
<dbReference type="InterPro" id="IPR023627">
    <property type="entry name" value="Rcmb_RecR"/>
</dbReference>
<name>A0A955L9X7_9BACT</name>
<gene>
    <name evidence="7 9" type="primary">recR</name>
    <name evidence="9" type="ORF">KC717_06270</name>
</gene>
<evidence type="ECO:0000256" key="1">
    <source>
        <dbReference type="ARBA" id="ARBA00022723"/>
    </source>
</evidence>
<dbReference type="Gene3D" id="3.40.1360.10">
    <property type="match status" value="1"/>
</dbReference>
<dbReference type="EMBL" id="JAGQLH010000101">
    <property type="protein sequence ID" value="MCA9386223.1"/>
    <property type="molecule type" value="Genomic_DNA"/>
</dbReference>
<feature type="zinc finger region" description="C4-type" evidence="7">
    <location>
        <begin position="58"/>
        <end position="73"/>
    </location>
</feature>
<dbReference type="HAMAP" id="MF_00017">
    <property type="entry name" value="RecR"/>
    <property type="match status" value="1"/>
</dbReference>
<dbReference type="Gene3D" id="6.10.250.240">
    <property type="match status" value="1"/>
</dbReference>
<comment type="similarity">
    <text evidence="7">Belongs to the RecR family.</text>
</comment>
<dbReference type="PANTHER" id="PTHR30446:SF0">
    <property type="entry name" value="RECOMBINATION PROTEIN RECR"/>
    <property type="match status" value="1"/>
</dbReference>
<keyword evidence="5 7" id="KW-0233">DNA recombination</keyword>
<dbReference type="Proteomes" id="UP000754563">
    <property type="component" value="Unassembled WGS sequence"/>
</dbReference>
<keyword evidence="2 7" id="KW-0227">DNA damage</keyword>
<accession>A0A955L9X7</accession>
<evidence type="ECO:0000256" key="2">
    <source>
        <dbReference type="ARBA" id="ARBA00022763"/>
    </source>
</evidence>
<keyword evidence="3 7" id="KW-0863">Zinc-finger</keyword>
<dbReference type="PROSITE" id="PS50880">
    <property type="entry name" value="TOPRIM"/>
    <property type="match status" value="1"/>
</dbReference>
<dbReference type="Pfam" id="PF13662">
    <property type="entry name" value="Toprim_4"/>
    <property type="match status" value="1"/>
</dbReference>
<keyword evidence="4 7" id="KW-0862">Zinc</keyword>
<evidence type="ECO:0000256" key="7">
    <source>
        <dbReference type="HAMAP-Rule" id="MF_00017"/>
    </source>
</evidence>
<dbReference type="SUPFAM" id="SSF111304">
    <property type="entry name" value="Recombination protein RecR"/>
    <property type="match status" value="1"/>
</dbReference>
<dbReference type="GO" id="GO:0008270">
    <property type="term" value="F:zinc ion binding"/>
    <property type="evidence" value="ECO:0007669"/>
    <property type="project" value="UniProtKB-KW"/>
</dbReference>
<comment type="function">
    <text evidence="7">May play a role in DNA repair. It seems to be involved in an RecBC-independent recombinational process of DNA repair. It may act with RecF and RecO.</text>
</comment>
<comment type="caution">
    <text evidence="9">The sequence shown here is derived from an EMBL/GenBank/DDBJ whole genome shotgun (WGS) entry which is preliminary data.</text>
</comment>
<dbReference type="PROSITE" id="PS01300">
    <property type="entry name" value="RECR"/>
    <property type="match status" value="1"/>
</dbReference>
<dbReference type="PANTHER" id="PTHR30446">
    <property type="entry name" value="RECOMBINATION PROTEIN RECR"/>
    <property type="match status" value="1"/>
</dbReference>
<dbReference type="NCBIfam" id="TIGR00615">
    <property type="entry name" value="recR"/>
    <property type="match status" value="1"/>
</dbReference>
<organism evidence="9 10">
    <name type="scientific">Candidatus Dojkabacteria bacterium</name>
    <dbReference type="NCBI Taxonomy" id="2099670"/>
    <lineage>
        <taxon>Bacteria</taxon>
        <taxon>Candidatus Dojkabacteria</taxon>
    </lineage>
</organism>
<keyword evidence="6 7" id="KW-0234">DNA repair</keyword>
<proteinExistence type="inferred from homology"/>
<evidence type="ECO:0000256" key="4">
    <source>
        <dbReference type="ARBA" id="ARBA00022833"/>
    </source>
</evidence>
<evidence type="ECO:0000313" key="9">
    <source>
        <dbReference type="EMBL" id="MCA9386223.1"/>
    </source>
</evidence>
<dbReference type="Pfam" id="PF21176">
    <property type="entry name" value="RecR_HhH"/>
    <property type="match status" value="1"/>
</dbReference>
<dbReference type="GO" id="GO:0006310">
    <property type="term" value="P:DNA recombination"/>
    <property type="evidence" value="ECO:0007669"/>
    <property type="project" value="UniProtKB-UniRule"/>
</dbReference>
<dbReference type="Pfam" id="PF21175">
    <property type="entry name" value="RecR_C"/>
    <property type="match status" value="1"/>
</dbReference>
<keyword evidence="1 7" id="KW-0479">Metal-binding</keyword>